<evidence type="ECO:0000256" key="5">
    <source>
        <dbReference type="ARBA" id="ARBA00023065"/>
    </source>
</evidence>
<evidence type="ECO:0000256" key="2">
    <source>
        <dbReference type="ARBA" id="ARBA00022448"/>
    </source>
</evidence>
<evidence type="ECO:0000256" key="3">
    <source>
        <dbReference type="ARBA" id="ARBA00022692"/>
    </source>
</evidence>
<dbReference type="AlphaFoldDB" id="A0A1E4T6F3"/>
<feature type="transmembrane region" description="Helical" evidence="8">
    <location>
        <begin position="23"/>
        <end position="44"/>
    </location>
</feature>
<feature type="compositionally biased region" description="Basic and acidic residues" evidence="7">
    <location>
        <begin position="444"/>
        <end position="456"/>
    </location>
</feature>
<keyword evidence="3 8" id="KW-0812">Transmembrane</keyword>
<evidence type="ECO:0000256" key="4">
    <source>
        <dbReference type="ARBA" id="ARBA00022989"/>
    </source>
</evidence>
<dbReference type="PANTHER" id="PTHR32468">
    <property type="entry name" value="CATION/H + ANTIPORTER"/>
    <property type="match status" value="1"/>
</dbReference>
<dbReference type="PANTHER" id="PTHR32468:SF0">
    <property type="entry name" value="K(+)_H(+) ANTIPORTER 1"/>
    <property type="match status" value="1"/>
</dbReference>
<keyword evidence="4 8" id="KW-1133">Transmembrane helix</keyword>
<gene>
    <name evidence="10" type="ORF">CANARDRAFT_5838</name>
</gene>
<dbReference type="OrthoDB" id="2687058at2759"/>
<proteinExistence type="predicted"/>
<protein>
    <recommendedName>
        <fullName evidence="9">Cation/H+ exchanger transmembrane domain-containing protein</fullName>
    </recommendedName>
</protein>
<organism evidence="10 11">
    <name type="scientific">[Candida] arabinofermentans NRRL YB-2248</name>
    <dbReference type="NCBI Taxonomy" id="983967"/>
    <lineage>
        <taxon>Eukaryota</taxon>
        <taxon>Fungi</taxon>
        <taxon>Dikarya</taxon>
        <taxon>Ascomycota</taxon>
        <taxon>Saccharomycotina</taxon>
        <taxon>Pichiomycetes</taxon>
        <taxon>Pichiales</taxon>
        <taxon>Pichiaceae</taxon>
        <taxon>Ogataea</taxon>
        <taxon>Ogataea/Candida clade</taxon>
    </lineage>
</organism>
<evidence type="ECO:0000256" key="6">
    <source>
        <dbReference type="ARBA" id="ARBA00023136"/>
    </source>
</evidence>
<dbReference type="GO" id="GO:0015297">
    <property type="term" value="F:antiporter activity"/>
    <property type="evidence" value="ECO:0007669"/>
    <property type="project" value="InterPro"/>
</dbReference>
<feature type="transmembrane region" description="Helical" evidence="8">
    <location>
        <begin position="51"/>
        <end position="70"/>
    </location>
</feature>
<dbReference type="InterPro" id="IPR038770">
    <property type="entry name" value="Na+/solute_symporter_sf"/>
</dbReference>
<evidence type="ECO:0000256" key="7">
    <source>
        <dbReference type="SAM" id="MobiDB-lite"/>
    </source>
</evidence>
<dbReference type="Gene3D" id="1.20.1530.20">
    <property type="match status" value="1"/>
</dbReference>
<keyword evidence="5" id="KW-0406">Ion transport</keyword>
<evidence type="ECO:0000256" key="1">
    <source>
        <dbReference type="ARBA" id="ARBA00004141"/>
    </source>
</evidence>
<feature type="transmembrane region" description="Helical" evidence="8">
    <location>
        <begin position="269"/>
        <end position="295"/>
    </location>
</feature>
<dbReference type="InterPro" id="IPR006153">
    <property type="entry name" value="Cation/H_exchanger_TM"/>
</dbReference>
<comment type="subcellular location">
    <subcellularLocation>
        <location evidence="1">Membrane</location>
        <topology evidence="1">Multi-pass membrane protein</topology>
    </subcellularLocation>
</comment>
<feature type="transmembrane region" description="Helical" evidence="8">
    <location>
        <begin position="409"/>
        <end position="429"/>
    </location>
</feature>
<evidence type="ECO:0000256" key="8">
    <source>
        <dbReference type="SAM" id="Phobius"/>
    </source>
</evidence>
<keyword evidence="11" id="KW-1185">Reference proteome</keyword>
<dbReference type="EMBL" id="KV453848">
    <property type="protein sequence ID" value="ODV87291.1"/>
    <property type="molecule type" value="Genomic_DNA"/>
</dbReference>
<dbReference type="STRING" id="983967.A0A1E4T6F3"/>
<dbReference type="GO" id="GO:1902600">
    <property type="term" value="P:proton transmembrane transport"/>
    <property type="evidence" value="ECO:0007669"/>
    <property type="project" value="InterPro"/>
</dbReference>
<feature type="region of interest" description="Disordered" evidence="7">
    <location>
        <begin position="444"/>
        <end position="464"/>
    </location>
</feature>
<evidence type="ECO:0000313" key="11">
    <source>
        <dbReference type="Proteomes" id="UP000094801"/>
    </source>
</evidence>
<feature type="transmembrane region" description="Helical" evidence="8">
    <location>
        <begin position="223"/>
        <end position="248"/>
    </location>
</feature>
<feature type="transmembrane region" description="Helical" evidence="8">
    <location>
        <begin position="343"/>
        <end position="364"/>
    </location>
</feature>
<accession>A0A1E4T6F3</accession>
<dbReference type="Pfam" id="PF00999">
    <property type="entry name" value="Na_H_Exchanger"/>
    <property type="match status" value="1"/>
</dbReference>
<feature type="transmembrane region" description="Helical" evidence="8">
    <location>
        <begin position="190"/>
        <end position="211"/>
    </location>
</feature>
<dbReference type="Proteomes" id="UP000094801">
    <property type="component" value="Unassembled WGS sequence"/>
</dbReference>
<evidence type="ECO:0000259" key="9">
    <source>
        <dbReference type="Pfam" id="PF00999"/>
    </source>
</evidence>
<sequence length="796" mass="88868">MVGTVTGIIAGADPLEYTASSPYTVFFFQAVFIILLAQAIYYPLSYIKQPRVIAEVITGIILGPSVLGYVPKFTETVFPDGSVAGLTLVANIGVCLLLFMVGCEVDVQFIKKNFKIALSVGIFNMAVPFGLGCAISVGLWEEYRKNDESLAEIKFTTFMVFIAVAMCITAFPVLARILTELRLVKDRVGIIVLAAGITNDLLGWILLALSITLANATKSETTAYIVLVIIGYCLFAVFPIRWCLHWLLDKKLKDIDNPNGPSQFATMTILIMMLISAFFTDIIGVHPIFGAFIIGTIVPRKNNYVIKLTERIEDLVNIIFVPLYFALAGLSVDLGLLNRGIDWAYIVGIIAVALVGKIFGGFVAAKYHGLYWRESLTVGILMSCKGIVEIVVLNTGLKAGIITQKTFSMFILMAIVATFLTTPMTLLSYPQSYRDKVQEMLKAKQKQELENRRSSNNEKNGVHIPPSIRNIDNYSDVRFSKLILPVNNLESVSTDLILLDHLSQPTKLPIHGINVKTLTQRTADLLQASMLKDDNYKSDEHRLNSILSIIKIFSDLNKIPFSSEIIFCLPEDYLKTMLFNSTYSSNDLLILSINNREYYSNPGFLNEFGSLSKEARYHKCLFINNNQEISKKHPIEDEILEQIDTGSLLSNETILNPNSFHISTLNLIINNQDMSEQDLVALKIFSIMVDHKDIVIGNILVQDSNQILQVINEQEELIKNPKVKINIHSNDYTDLKSSSAAAAALDVNDSFAQFVSLNYEPTHSNIKDLVLITENEQSEMFVKRLVENNDKVLIVY</sequence>
<dbReference type="GO" id="GO:0016020">
    <property type="term" value="C:membrane"/>
    <property type="evidence" value="ECO:0007669"/>
    <property type="project" value="UniProtKB-SubCell"/>
</dbReference>
<feature type="transmembrane region" description="Helical" evidence="8">
    <location>
        <begin position="376"/>
        <end position="397"/>
    </location>
</feature>
<feature type="domain" description="Cation/H+ exchanger transmembrane" evidence="9">
    <location>
        <begin position="35"/>
        <end position="422"/>
    </location>
</feature>
<dbReference type="InterPro" id="IPR050794">
    <property type="entry name" value="CPA2_transporter"/>
</dbReference>
<feature type="transmembrane region" description="Helical" evidence="8">
    <location>
        <begin position="114"/>
        <end position="138"/>
    </location>
</feature>
<evidence type="ECO:0000313" key="10">
    <source>
        <dbReference type="EMBL" id="ODV87291.1"/>
    </source>
</evidence>
<feature type="transmembrane region" description="Helical" evidence="8">
    <location>
        <begin position="158"/>
        <end position="178"/>
    </location>
</feature>
<feature type="transmembrane region" description="Helical" evidence="8">
    <location>
        <begin position="82"/>
        <end position="102"/>
    </location>
</feature>
<reference evidence="11" key="1">
    <citation type="submission" date="2016-04" db="EMBL/GenBank/DDBJ databases">
        <title>Comparative genomics of biotechnologically important yeasts.</title>
        <authorList>
            <consortium name="DOE Joint Genome Institute"/>
            <person name="Riley R."/>
            <person name="Haridas S."/>
            <person name="Wolfe K.H."/>
            <person name="Lopes M.R."/>
            <person name="Hittinger C.T."/>
            <person name="Goker M."/>
            <person name="Salamov A."/>
            <person name="Wisecaver J."/>
            <person name="Long T.M."/>
            <person name="Aerts A.L."/>
            <person name="Barry K."/>
            <person name="Choi C."/>
            <person name="Clum A."/>
            <person name="Coughlan A.Y."/>
            <person name="Deshpande S."/>
            <person name="Douglass A.P."/>
            <person name="Hanson S.J."/>
            <person name="Klenk H.-P."/>
            <person name="Labutti K."/>
            <person name="Lapidus A."/>
            <person name="Lindquist E."/>
            <person name="Lipzen A."/>
            <person name="Meier-Kolthoff J.P."/>
            <person name="Ohm R.A."/>
            <person name="Otillar R.P."/>
            <person name="Pangilinan J."/>
            <person name="Peng Y."/>
            <person name="Rokas A."/>
            <person name="Rosa C.A."/>
            <person name="Scheuner C."/>
            <person name="Sibirny A.A."/>
            <person name="Slot J.C."/>
            <person name="Stielow J.B."/>
            <person name="Sun H."/>
            <person name="Kurtzman C.P."/>
            <person name="Blackwell M."/>
            <person name="Grigoriev I.V."/>
            <person name="Jeffries T.W."/>
        </authorList>
    </citation>
    <scope>NUCLEOTIDE SEQUENCE [LARGE SCALE GENOMIC DNA]</scope>
    <source>
        <strain evidence="11">NRRL YB-2248</strain>
    </source>
</reference>
<keyword evidence="2" id="KW-0813">Transport</keyword>
<name>A0A1E4T6F3_9ASCO</name>
<feature type="transmembrane region" description="Helical" evidence="8">
    <location>
        <begin position="315"/>
        <end position="336"/>
    </location>
</feature>
<keyword evidence="6 8" id="KW-0472">Membrane</keyword>